<feature type="non-terminal residue" evidence="1">
    <location>
        <position position="1"/>
    </location>
</feature>
<name>A0A165FL73_9BASI</name>
<sequence length="161" mass="18179">NIPASCIVNSNETQLLLQHGSDCSYAPIGSQQVDVLGKEEKYACTVMTSPSMDGSLLPFQCIWKGTQNRSLPFQNDPTNPILAKACNHGHIFTLSHSSTYWTNLGILQTFVQDILVPHFHVKNQLFDYSKEATCLWVIDIYSVHCGEEFHTWVTTTYPWIL</sequence>
<dbReference type="STRING" id="1353952.A0A165FL73"/>
<accession>A0A165FL73</accession>
<dbReference type="InParanoid" id="A0A165FL73"/>
<proteinExistence type="predicted"/>
<reference evidence="1 2" key="1">
    <citation type="journal article" date="2016" name="Mol. Biol. Evol.">
        <title>Comparative Genomics of Early-Diverging Mushroom-Forming Fungi Provides Insights into the Origins of Lignocellulose Decay Capabilities.</title>
        <authorList>
            <person name="Nagy L.G."/>
            <person name="Riley R."/>
            <person name="Tritt A."/>
            <person name="Adam C."/>
            <person name="Daum C."/>
            <person name="Floudas D."/>
            <person name="Sun H."/>
            <person name="Yadav J.S."/>
            <person name="Pangilinan J."/>
            <person name="Larsson K.H."/>
            <person name="Matsuura K."/>
            <person name="Barry K."/>
            <person name="Labutti K."/>
            <person name="Kuo R."/>
            <person name="Ohm R.A."/>
            <person name="Bhattacharya S.S."/>
            <person name="Shirouzu T."/>
            <person name="Yoshinaga Y."/>
            <person name="Martin F.M."/>
            <person name="Grigoriev I.V."/>
            <person name="Hibbett D.S."/>
        </authorList>
    </citation>
    <scope>NUCLEOTIDE SEQUENCE [LARGE SCALE GENOMIC DNA]</scope>
    <source>
        <strain evidence="1 2">HHB12733</strain>
    </source>
</reference>
<dbReference type="OrthoDB" id="3341102at2759"/>
<dbReference type="AlphaFoldDB" id="A0A165FL73"/>
<evidence type="ECO:0008006" key="3">
    <source>
        <dbReference type="Google" id="ProtNLM"/>
    </source>
</evidence>
<protein>
    <recommendedName>
        <fullName evidence="3">DDE-1 domain-containing protein</fullName>
    </recommendedName>
</protein>
<evidence type="ECO:0000313" key="1">
    <source>
        <dbReference type="EMBL" id="KZT56905.1"/>
    </source>
</evidence>
<dbReference type="EMBL" id="KV423971">
    <property type="protein sequence ID" value="KZT56905.1"/>
    <property type="molecule type" value="Genomic_DNA"/>
</dbReference>
<organism evidence="1 2">
    <name type="scientific">Calocera cornea HHB12733</name>
    <dbReference type="NCBI Taxonomy" id="1353952"/>
    <lineage>
        <taxon>Eukaryota</taxon>
        <taxon>Fungi</taxon>
        <taxon>Dikarya</taxon>
        <taxon>Basidiomycota</taxon>
        <taxon>Agaricomycotina</taxon>
        <taxon>Dacrymycetes</taxon>
        <taxon>Dacrymycetales</taxon>
        <taxon>Dacrymycetaceae</taxon>
        <taxon>Calocera</taxon>
    </lineage>
</organism>
<keyword evidence="2" id="KW-1185">Reference proteome</keyword>
<dbReference type="Proteomes" id="UP000076842">
    <property type="component" value="Unassembled WGS sequence"/>
</dbReference>
<gene>
    <name evidence="1" type="ORF">CALCODRAFT_406813</name>
</gene>
<feature type="non-terminal residue" evidence="1">
    <location>
        <position position="161"/>
    </location>
</feature>
<evidence type="ECO:0000313" key="2">
    <source>
        <dbReference type="Proteomes" id="UP000076842"/>
    </source>
</evidence>